<dbReference type="InterPro" id="IPR050986">
    <property type="entry name" value="GutQ/KpsF_isomerases"/>
</dbReference>
<dbReference type="InterPro" id="IPR046348">
    <property type="entry name" value="SIS_dom_sf"/>
</dbReference>
<feature type="site" description="Catalytically relevant" evidence="10">
    <location>
        <position position="53"/>
    </location>
</feature>
<keyword evidence="4" id="KW-0677">Repeat</keyword>
<dbReference type="CDD" id="cd05014">
    <property type="entry name" value="SIS_Kpsf"/>
    <property type="match status" value="1"/>
</dbReference>
<dbReference type="Gene3D" id="3.10.580.10">
    <property type="entry name" value="CBS-domain"/>
    <property type="match status" value="1"/>
</dbReference>
<dbReference type="PROSITE" id="PS51464">
    <property type="entry name" value="SIS"/>
    <property type="match status" value="1"/>
</dbReference>
<feature type="site" description="Catalytically relevant" evidence="10">
    <location>
        <position position="146"/>
    </location>
</feature>
<feature type="binding site" evidence="9">
    <location>
        <position position="76"/>
    </location>
    <ligand>
        <name>Zn(2+)</name>
        <dbReference type="ChEBI" id="CHEBI:29105"/>
    </ligand>
</feature>
<dbReference type="RefSeq" id="WP_091822833.1">
    <property type="nucleotide sequence ID" value="NZ_FNRJ01000001.1"/>
</dbReference>
<dbReference type="NCBIfam" id="TIGR00393">
    <property type="entry name" value="kpsF"/>
    <property type="match status" value="1"/>
</dbReference>
<dbReference type="GO" id="GO:0046872">
    <property type="term" value="F:metal ion binding"/>
    <property type="evidence" value="ECO:0007669"/>
    <property type="project" value="UniProtKB-KW"/>
</dbReference>
<evidence type="ECO:0000256" key="5">
    <source>
        <dbReference type="ARBA" id="ARBA00023122"/>
    </source>
</evidence>
<evidence type="ECO:0000256" key="8">
    <source>
        <dbReference type="PIRNR" id="PIRNR004692"/>
    </source>
</evidence>
<protein>
    <recommendedName>
        <fullName evidence="8">Arabinose 5-phosphate isomerase</fullName>
        <shortName evidence="8">API</shortName>
        <ecNumber evidence="8">5.3.1.13</ecNumber>
    </recommendedName>
</protein>
<dbReference type="Pfam" id="PF01380">
    <property type="entry name" value="SIS"/>
    <property type="match status" value="1"/>
</dbReference>
<reference evidence="15" key="1">
    <citation type="submission" date="2016-10" db="EMBL/GenBank/DDBJ databases">
        <authorList>
            <person name="Varghese N."/>
            <person name="Submissions S."/>
        </authorList>
    </citation>
    <scope>NUCLEOTIDE SEQUENCE [LARGE SCALE GENOMIC DNA]</scope>
    <source>
        <strain evidence="15">DSM 11526</strain>
    </source>
</reference>
<dbReference type="OrthoDB" id="9762536at2"/>
<dbReference type="SUPFAM" id="SSF53697">
    <property type="entry name" value="SIS domain"/>
    <property type="match status" value="1"/>
</dbReference>
<dbReference type="InterPro" id="IPR001347">
    <property type="entry name" value="SIS_dom"/>
</dbReference>
<feature type="site" description="Catalytically relevant" evidence="10">
    <location>
        <position position="105"/>
    </location>
</feature>
<evidence type="ECO:0000256" key="1">
    <source>
        <dbReference type="ARBA" id="ARBA00004756"/>
    </source>
</evidence>
<dbReference type="InterPro" id="IPR004800">
    <property type="entry name" value="KdsD/KpsF-type"/>
</dbReference>
<evidence type="ECO:0000256" key="6">
    <source>
        <dbReference type="ARBA" id="ARBA00023235"/>
    </source>
</evidence>
<feature type="domain" description="CBS" evidence="12">
    <location>
        <begin position="204"/>
        <end position="264"/>
    </location>
</feature>
<gene>
    <name evidence="14" type="ORF">SAMN02745729_101216</name>
</gene>
<keyword evidence="9" id="KW-0862">Zinc</keyword>
<evidence type="ECO:0000256" key="3">
    <source>
        <dbReference type="ARBA" id="ARBA00011881"/>
    </source>
</evidence>
<dbReference type="EC" id="5.3.1.13" evidence="8"/>
<sequence length="323" mass="34422">MTQSDYLRSGQQTIRLELEAVQELLNHLDEHFSQACNLMFNCKGRVIVTGMGKSGHIGNKIAATLASTGTPSFFVHPGEASHGDLGMFTGNDVVLALSNSGETAELITILPLIKRMGAPMISITANADSTLAHSADVNLHIPVDREACPLGLAPTSSTTAQLVLGDALAIALLEARGFSSEDFAFSHPGGSLGRRLLLKVDDIMHTGEDIPQVQASTSVREALLEVTRKRLGMTAVTDPQGKLLGVFTDGDLRRTLDQEINLASTPIADVMTTECTRVSPGILAAEALSLMQQRKINALLVVDEHDRPVGALNMHDMLKAGVI</sequence>
<dbReference type="SMART" id="SM00116">
    <property type="entry name" value="CBS"/>
    <property type="match status" value="2"/>
</dbReference>
<evidence type="ECO:0000256" key="7">
    <source>
        <dbReference type="ARBA" id="ARBA00060658"/>
    </source>
</evidence>
<comment type="similarity">
    <text evidence="2 8">Belongs to the SIS family. GutQ/KpsF subfamily.</text>
</comment>
<feature type="domain" description="CBS" evidence="12">
    <location>
        <begin position="271"/>
        <end position="323"/>
    </location>
</feature>
<organism evidence="14 15">
    <name type="scientific">Marinobacterium iners DSM 11526</name>
    <dbReference type="NCBI Taxonomy" id="1122198"/>
    <lineage>
        <taxon>Bacteria</taxon>
        <taxon>Pseudomonadati</taxon>
        <taxon>Pseudomonadota</taxon>
        <taxon>Gammaproteobacteria</taxon>
        <taxon>Oceanospirillales</taxon>
        <taxon>Oceanospirillaceae</taxon>
        <taxon>Marinobacterium</taxon>
    </lineage>
</organism>
<dbReference type="AlphaFoldDB" id="A0A1H3XQK7"/>
<dbReference type="CDD" id="cd04604">
    <property type="entry name" value="CBS_pair_SIS_assoc"/>
    <property type="match status" value="1"/>
</dbReference>
<evidence type="ECO:0000313" key="15">
    <source>
        <dbReference type="Proteomes" id="UP000242469"/>
    </source>
</evidence>
<dbReference type="GO" id="GO:0005975">
    <property type="term" value="P:carbohydrate metabolic process"/>
    <property type="evidence" value="ECO:0007669"/>
    <property type="project" value="InterPro"/>
</dbReference>
<name>A0A1H3XQK7_9GAMM</name>
<dbReference type="STRING" id="1122198.SAMN02745729_101216"/>
<feature type="site" description="Catalytically relevant" evidence="10">
    <location>
        <position position="187"/>
    </location>
</feature>
<comment type="subunit">
    <text evidence="3">Homotetramer.</text>
</comment>
<proteinExistence type="inferred from homology"/>
<dbReference type="Gene3D" id="3.40.50.10490">
    <property type="entry name" value="Glucose-6-phosphate isomerase like protein, domain 1"/>
    <property type="match status" value="1"/>
</dbReference>
<dbReference type="GO" id="GO:0097367">
    <property type="term" value="F:carbohydrate derivative binding"/>
    <property type="evidence" value="ECO:0007669"/>
    <property type="project" value="InterPro"/>
</dbReference>
<evidence type="ECO:0000256" key="10">
    <source>
        <dbReference type="PIRSR" id="PIRSR004692-3"/>
    </source>
</evidence>
<evidence type="ECO:0000256" key="4">
    <source>
        <dbReference type="ARBA" id="ARBA00022737"/>
    </source>
</evidence>
<dbReference type="PIRSF" id="PIRSF004692">
    <property type="entry name" value="KdsD_KpsF"/>
    <property type="match status" value="1"/>
</dbReference>
<evidence type="ECO:0000259" key="13">
    <source>
        <dbReference type="PROSITE" id="PS51464"/>
    </source>
</evidence>
<dbReference type="GO" id="GO:1901135">
    <property type="term" value="P:carbohydrate derivative metabolic process"/>
    <property type="evidence" value="ECO:0007669"/>
    <property type="project" value="InterPro"/>
</dbReference>
<dbReference type="GO" id="GO:0019146">
    <property type="term" value="F:arabinose-5-phosphate isomerase activity"/>
    <property type="evidence" value="ECO:0007669"/>
    <property type="project" value="UniProtKB-EC"/>
</dbReference>
<dbReference type="FunFam" id="3.10.580.10:FF:000007">
    <property type="entry name" value="Arabinose 5-phosphate isomerase"/>
    <property type="match status" value="1"/>
</dbReference>
<dbReference type="FunFam" id="3.40.50.10490:FF:000011">
    <property type="entry name" value="Arabinose 5-phosphate isomerase"/>
    <property type="match status" value="1"/>
</dbReference>
<dbReference type="InterPro" id="IPR035474">
    <property type="entry name" value="SIS_Kpsf"/>
</dbReference>
<dbReference type="Pfam" id="PF00571">
    <property type="entry name" value="CBS"/>
    <property type="match status" value="2"/>
</dbReference>
<dbReference type="Proteomes" id="UP000242469">
    <property type="component" value="Unassembled WGS sequence"/>
</dbReference>
<evidence type="ECO:0000256" key="2">
    <source>
        <dbReference type="ARBA" id="ARBA00008165"/>
    </source>
</evidence>
<evidence type="ECO:0000259" key="12">
    <source>
        <dbReference type="PROSITE" id="PS51371"/>
    </source>
</evidence>
<dbReference type="EMBL" id="FNRJ01000001">
    <property type="protein sequence ID" value="SEA01181.1"/>
    <property type="molecule type" value="Genomic_DNA"/>
</dbReference>
<comment type="pathway">
    <text evidence="1">Bacterial outer membrane biogenesis; lipopolysaccharide biosynthesis.</text>
</comment>
<feature type="domain" description="SIS" evidence="13">
    <location>
        <begin position="35"/>
        <end position="178"/>
    </location>
</feature>
<evidence type="ECO:0000313" key="14">
    <source>
        <dbReference type="EMBL" id="SEA01181.1"/>
    </source>
</evidence>
<dbReference type="PROSITE" id="PS51371">
    <property type="entry name" value="CBS"/>
    <property type="match status" value="2"/>
</dbReference>
<dbReference type="PANTHER" id="PTHR42745">
    <property type="match status" value="1"/>
</dbReference>
<evidence type="ECO:0000256" key="11">
    <source>
        <dbReference type="PROSITE-ProRule" id="PRU00703"/>
    </source>
</evidence>
<evidence type="ECO:0000256" key="9">
    <source>
        <dbReference type="PIRSR" id="PIRSR004692-2"/>
    </source>
</evidence>
<comment type="catalytic activity">
    <reaction evidence="8">
        <text>D-arabinose 5-phosphate = D-ribulose 5-phosphate</text>
        <dbReference type="Rhea" id="RHEA:23104"/>
        <dbReference type="ChEBI" id="CHEBI:57693"/>
        <dbReference type="ChEBI" id="CHEBI:58121"/>
        <dbReference type="EC" id="5.3.1.13"/>
    </reaction>
</comment>
<dbReference type="InterPro" id="IPR046342">
    <property type="entry name" value="CBS_dom_sf"/>
</dbReference>
<keyword evidence="6 8" id="KW-0413">Isomerase</keyword>
<dbReference type="InterPro" id="IPR000644">
    <property type="entry name" value="CBS_dom"/>
</dbReference>
<keyword evidence="15" id="KW-1185">Reference proteome</keyword>
<comment type="pathway">
    <text evidence="7">Carbohydrate biosynthesis; 3-deoxy-D-manno-octulosonate biosynthesis; 3-deoxy-D-manno-octulosonate from D-ribulose 5-phosphate: step 1/3.</text>
</comment>
<keyword evidence="5 11" id="KW-0129">CBS domain</keyword>
<accession>A0A1H3XQK7</accession>
<keyword evidence="9" id="KW-0479">Metal-binding</keyword>
<dbReference type="PANTHER" id="PTHR42745:SF1">
    <property type="entry name" value="ARABINOSE 5-PHOSPHATE ISOMERASE KDSD"/>
    <property type="match status" value="1"/>
</dbReference>